<sequence length="539" mass="60999">MAAYQIQAENDSDYDRQREFKAFDDTKAGVKGLVDAGVTKIPRMFIHEQCVKLDDAPAFHEPYFSIPVIDFEGWNDDETRRRNVIQRLGSACKKWGFFQMVNHGIPRSMLEEIIDGIHRFHHQDVEVKKELYSRDYTRKVLYNSNFDLYQVPAASWRDTLTCVMAPSPPNPEELPPVCRDILIDYSKRIMTLGNSLFELLSEALGLEPNHLKDIGCAEGLYVLGHCYPACPEPELTMGTTKHADSGFLTLLLQDQIGGLQVLHENQWINVTPMPGALVLISNDKFVSATHRVVARNVGPRTSVACFFRQHLLPETLRLYGPIKELLSEENPPVYRETTVKDLLARKHLNGNDGVSRLYHLKILNPTTGISATYDRADAVAGVMQAEKEGVLPGGDPWSGNMVLEGMLEEVRGFHEQPTEVKEEHYSREMKRKVKYVSNLDLCKSKYGNWRETLFRVMGPDPLFPQELPLVCCVHLHLLGWNSNLKSIDITMEYSNEACRLAATLFELQSEAPGLKPDNLRGMDCAKGHALLSHYYPACP</sequence>
<dbReference type="GO" id="GO:0046872">
    <property type="term" value="F:metal ion binding"/>
    <property type="evidence" value="ECO:0007669"/>
    <property type="project" value="UniProtKB-KW"/>
</dbReference>
<keyword evidence="4" id="KW-0560">Oxidoreductase</keyword>
<keyword evidence="8" id="KW-1185">Reference proteome</keyword>
<organism evidence="7 8">
    <name type="scientific">Populus tomentosa</name>
    <name type="common">Chinese white poplar</name>
    <dbReference type="NCBI Taxonomy" id="118781"/>
    <lineage>
        <taxon>Eukaryota</taxon>
        <taxon>Viridiplantae</taxon>
        <taxon>Streptophyta</taxon>
        <taxon>Embryophyta</taxon>
        <taxon>Tracheophyta</taxon>
        <taxon>Spermatophyta</taxon>
        <taxon>Magnoliopsida</taxon>
        <taxon>eudicotyledons</taxon>
        <taxon>Gunneridae</taxon>
        <taxon>Pentapetalae</taxon>
        <taxon>rosids</taxon>
        <taxon>fabids</taxon>
        <taxon>Malpighiales</taxon>
        <taxon>Salicaceae</taxon>
        <taxon>Saliceae</taxon>
        <taxon>Populus</taxon>
    </lineage>
</organism>
<evidence type="ECO:0000256" key="5">
    <source>
        <dbReference type="ARBA" id="ARBA00023004"/>
    </source>
</evidence>
<dbReference type="Pfam" id="PF14226">
    <property type="entry name" value="DIOX_N"/>
    <property type="match status" value="1"/>
</dbReference>
<gene>
    <name evidence="7" type="ORF">POTOM_030289</name>
</gene>
<comment type="similarity">
    <text evidence="2">Belongs to the iron/ascorbate-dependent oxidoreductase family.</text>
</comment>
<dbReference type="InterPro" id="IPR026992">
    <property type="entry name" value="DIOX_N"/>
</dbReference>
<evidence type="ECO:0000256" key="3">
    <source>
        <dbReference type="ARBA" id="ARBA00022723"/>
    </source>
</evidence>
<protein>
    <recommendedName>
        <fullName evidence="6">Fe2OG dioxygenase domain-containing protein</fullName>
    </recommendedName>
</protein>
<evidence type="ECO:0000313" key="7">
    <source>
        <dbReference type="EMBL" id="KAG6766218.1"/>
    </source>
</evidence>
<proteinExistence type="inferred from homology"/>
<dbReference type="PANTHER" id="PTHR10209">
    <property type="entry name" value="OXIDOREDUCTASE, 2OG-FE II OXYGENASE FAMILY PROTEIN"/>
    <property type="match status" value="1"/>
</dbReference>
<evidence type="ECO:0000256" key="2">
    <source>
        <dbReference type="ARBA" id="ARBA00008056"/>
    </source>
</evidence>
<comment type="caution">
    <text evidence="7">The sequence shown here is derived from an EMBL/GenBank/DDBJ whole genome shotgun (WGS) entry which is preliminary data.</text>
</comment>
<evidence type="ECO:0000256" key="1">
    <source>
        <dbReference type="ARBA" id="ARBA00001962"/>
    </source>
</evidence>
<dbReference type="Pfam" id="PF03171">
    <property type="entry name" value="2OG-FeII_Oxy"/>
    <property type="match status" value="1"/>
</dbReference>
<evidence type="ECO:0000256" key="4">
    <source>
        <dbReference type="ARBA" id="ARBA00023002"/>
    </source>
</evidence>
<keyword evidence="3" id="KW-0479">Metal-binding</keyword>
<dbReference type="EMBL" id="JAAWWB010000015">
    <property type="protein sequence ID" value="KAG6766218.1"/>
    <property type="molecule type" value="Genomic_DNA"/>
</dbReference>
<dbReference type="PROSITE" id="PS51471">
    <property type="entry name" value="FE2OG_OXY"/>
    <property type="match status" value="1"/>
</dbReference>
<dbReference type="PANTHER" id="PTHR10209:SF884">
    <property type="entry name" value="1-AMINOCYCLOPROPANE-1-CARBOXYLATE OXIDASE HOMOLOG 1-LIKE"/>
    <property type="match status" value="1"/>
</dbReference>
<dbReference type="Proteomes" id="UP000886885">
    <property type="component" value="Chromosome 8A"/>
</dbReference>
<dbReference type="FunFam" id="2.60.120.330:FF:000005">
    <property type="entry name" value="1-aminocyclopropane-1-carboxylate oxidase homolog 1"/>
    <property type="match status" value="1"/>
</dbReference>
<keyword evidence="5" id="KW-0408">Iron</keyword>
<comment type="cofactor">
    <cofactor evidence="1">
        <name>Fe cation</name>
        <dbReference type="ChEBI" id="CHEBI:24875"/>
    </cofactor>
</comment>
<accession>A0A8X7ZGZ7</accession>
<feature type="domain" description="Fe2OG dioxygenase" evidence="6">
    <location>
        <begin position="218"/>
        <end position="311"/>
    </location>
</feature>
<dbReference type="GO" id="GO:0051213">
    <property type="term" value="F:dioxygenase activity"/>
    <property type="evidence" value="ECO:0007669"/>
    <property type="project" value="UniProtKB-ARBA"/>
</dbReference>
<name>A0A8X7ZGZ7_POPTO</name>
<evidence type="ECO:0000259" key="6">
    <source>
        <dbReference type="PROSITE" id="PS51471"/>
    </source>
</evidence>
<dbReference type="InterPro" id="IPR005123">
    <property type="entry name" value="Oxoglu/Fe-dep_dioxygenase_dom"/>
</dbReference>
<dbReference type="AlphaFoldDB" id="A0A8X7ZGZ7"/>
<dbReference type="InterPro" id="IPR044861">
    <property type="entry name" value="IPNS-like_FE2OG_OXY"/>
</dbReference>
<dbReference type="OrthoDB" id="288590at2759"/>
<reference evidence="7" key="1">
    <citation type="journal article" date="2020" name="bioRxiv">
        <title>Hybrid origin of Populus tomentosa Carr. identified through genome sequencing and phylogenomic analysis.</title>
        <authorList>
            <person name="An X."/>
            <person name="Gao K."/>
            <person name="Chen Z."/>
            <person name="Li J."/>
            <person name="Yang X."/>
            <person name="Yang X."/>
            <person name="Zhou J."/>
            <person name="Guo T."/>
            <person name="Zhao T."/>
            <person name="Huang S."/>
            <person name="Miao D."/>
            <person name="Khan W.U."/>
            <person name="Rao P."/>
            <person name="Ye M."/>
            <person name="Lei B."/>
            <person name="Liao W."/>
            <person name="Wang J."/>
            <person name="Ji L."/>
            <person name="Li Y."/>
            <person name="Guo B."/>
            <person name="Mustafa N.S."/>
            <person name="Li S."/>
            <person name="Yun Q."/>
            <person name="Keller S.R."/>
            <person name="Mao J."/>
            <person name="Zhang R."/>
            <person name="Strauss S.H."/>
        </authorList>
    </citation>
    <scope>NUCLEOTIDE SEQUENCE</scope>
    <source>
        <strain evidence="7">GM15</strain>
        <tissue evidence="7">Leaf</tissue>
    </source>
</reference>
<evidence type="ECO:0000313" key="8">
    <source>
        <dbReference type="Proteomes" id="UP000886885"/>
    </source>
</evidence>